<reference evidence="2" key="2">
    <citation type="submission" date="2025-08" db="UniProtKB">
        <authorList>
            <consortium name="Ensembl"/>
        </authorList>
    </citation>
    <scope>IDENTIFICATION</scope>
</reference>
<dbReference type="Ensembl" id="ENSCINT00000021573.3">
    <property type="protein sequence ID" value="ENSCINP00000021573.3"/>
    <property type="gene ID" value="ENSCING00000010987.3"/>
</dbReference>
<dbReference type="AlphaFoldDB" id="F7AYH7"/>
<dbReference type="KEGG" id="cin:100180437"/>
<dbReference type="GO" id="GO:0016020">
    <property type="term" value="C:membrane"/>
    <property type="evidence" value="ECO:0000318"/>
    <property type="project" value="GO_Central"/>
</dbReference>
<dbReference type="RefSeq" id="XP_002129554.1">
    <property type="nucleotide sequence ID" value="XM_002129518.4"/>
</dbReference>
<reference evidence="3" key="1">
    <citation type="journal article" date="2002" name="Science">
        <title>The draft genome of Ciona intestinalis: insights into chordate and vertebrate origins.</title>
        <authorList>
            <person name="Dehal P."/>
            <person name="Satou Y."/>
            <person name="Campbell R.K."/>
            <person name="Chapman J."/>
            <person name="Degnan B."/>
            <person name="De Tomaso A."/>
            <person name="Davidson B."/>
            <person name="Di Gregorio A."/>
            <person name="Gelpke M."/>
            <person name="Goodstein D.M."/>
            <person name="Harafuji N."/>
            <person name="Hastings K.E."/>
            <person name="Ho I."/>
            <person name="Hotta K."/>
            <person name="Huang W."/>
            <person name="Kawashima T."/>
            <person name="Lemaire P."/>
            <person name="Martinez D."/>
            <person name="Meinertzhagen I.A."/>
            <person name="Necula S."/>
            <person name="Nonaka M."/>
            <person name="Putnam N."/>
            <person name="Rash S."/>
            <person name="Saiga H."/>
            <person name="Satake M."/>
            <person name="Terry A."/>
            <person name="Yamada L."/>
            <person name="Wang H.G."/>
            <person name="Awazu S."/>
            <person name="Azumi K."/>
            <person name="Boore J."/>
            <person name="Branno M."/>
            <person name="Chin-Bow S."/>
            <person name="DeSantis R."/>
            <person name="Doyle S."/>
            <person name="Francino P."/>
            <person name="Keys D.N."/>
            <person name="Haga S."/>
            <person name="Hayashi H."/>
            <person name="Hino K."/>
            <person name="Imai K.S."/>
            <person name="Inaba K."/>
            <person name="Kano S."/>
            <person name="Kobayashi K."/>
            <person name="Kobayashi M."/>
            <person name="Lee B.I."/>
            <person name="Makabe K.W."/>
            <person name="Manohar C."/>
            <person name="Matassi G."/>
            <person name="Medina M."/>
            <person name="Mochizuki Y."/>
            <person name="Mount S."/>
            <person name="Morishita T."/>
            <person name="Miura S."/>
            <person name="Nakayama A."/>
            <person name="Nishizaka S."/>
            <person name="Nomoto H."/>
            <person name="Ohta F."/>
            <person name="Oishi K."/>
            <person name="Rigoutsos I."/>
            <person name="Sano M."/>
            <person name="Sasaki A."/>
            <person name="Sasakura Y."/>
            <person name="Shoguchi E."/>
            <person name="Shin-i T."/>
            <person name="Spagnuolo A."/>
            <person name="Stainier D."/>
            <person name="Suzuki M.M."/>
            <person name="Tassy O."/>
            <person name="Takatori N."/>
            <person name="Tokuoka M."/>
            <person name="Yagi K."/>
            <person name="Yoshizaki F."/>
            <person name="Wada S."/>
            <person name="Zhang C."/>
            <person name="Hyatt P.D."/>
            <person name="Larimer F."/>
            <person name="Detter C."/>
            <person name="Doggett N."/>
            <person name="Glavina T."/>
            <person name="Hawkins T."/>
            <person name="Richardson P."/>
            <person name="Lucas S."/>
            <person name="Kohara Y."/>
            <person name="Levine M."/>
            <person name="Satoh N."/>
            <person name="Rokhsar D.S."/>
        </authorList>
    </citation>
    <scope>NUCLEOTIDE SEQUENCE [LARGE SCALE GENOMIC DNA]</scope>
</reference>
<dbReference type="Proteomes" id="UP000008144">
    <property type="component" value="Unassembled WGS sequence"/>
</dbReference>
<proteinExistence type="predicted"/>
<keyword evidence="1" id="KW-0812">Transmembrane</keyword>
<feature type="transmembrane region" description="Helical" evidence="1">
    <location>
        <begin position="125"/>
        <end position="150"/>
    </location>
</feature>
<accession>F7AYH7</accession>
<accession>A0A1W2WL82</accession>
<dbReference type="OrthoDB" id="419711at2759"/>
<evidence type="ECO:0000313" key="2">
    <source>
        <dbReference type="Ensembl" id="ENSCINP00000021573.3"/>
    </source>
</evidence>
<dbReference type="PANTHER" id="PTHR12242">
    <property type="entry name" value="OS02G0130600 PROTEIN-RELATED"/>
    <property type="match status" value="1"/>
</dbReference>
<feature type="transmembrane region" description="Helical" evidence="1">
    <location>
        <begin position="68"/>
        <end position="85"/>
    </location>
</feature>
<dbReference type="PANTHER" id="PTHR12242:SF1">
    <property type="entry name" value="MYND-TYPE DOMAIN-CONTAINING PROTEIN"/>
    <property type="match status" value="1"/>
</dbReference>
<protein>
    <submittedName>
        <fullName evidence="2">Protein rolling stone-like</fullName>
    </submittedName>
</protein>
<feature type="transmembrane region" description="Helical" evidence="1">
    <location>
        <begin position="231"/>
        <end position="254"/>
    </location>
</feature>
<name>F7AYH7_CIOIN</name>
<dbReference type="Pfam" id="PF21534">
    <property type="entry name" value="Rost"/>
    <property type="match status" value="1"/>
</dbReference>
<evidence type="ECO:0000313" key="3">
    <source>
        <dbReference type="Proteomes" id="UP000008144"/>
    </source>
</evidence>
<dbReference type="GeneID" id="100180437"/>
<dbReference type="STRING" id="7719.ENSCINP00000021573"/>
<keyword evidence="3" id="KW-1185">Reference proteome</keyword>
<feature type="transmembrane region" description="Helical" evidence="1">
    <location>
        <begin position="156"/>
        <end position="178"/>
    </location>
</feature>
<dbReference type="InParanoid" id="F7AYH7"/>
<feature type="transmembrane region" description="Helical" evidence="1">
    <location>
        <begin position="190"/>
        <end position="211"/>
    </location>
</feature>
<dbReference type="HOGENOM" id="CLU_1008169_0_0_1"/>
<sequence length="277" mass="31946">MKIRDFVLDPKSSATDFYLSKWCKPGARYLVYRSLVFCYWCVAFIVDLCNNLDGGWFFIYLSHWGESLVLLYFFTALCTSICGYLQTRREREKISSILKIALHSREEIKENETENVKNRSLKLKWFHYLTTILFIASFNVSITVTILYPILDDVTYHSASFLSINIHILNFILMLIDLCVNGINVKFQQFFISVITSAMYAATLVTLHLTGANSAVYPAIDYKQNPIRTSLVTVAMILIAPVLCHSVMYCIYRLKLCIGYRIRRRTRTSVPVMAGNK</sequence>
<keyword evidence="1" id="KW-0472">Membrane</keyword>
<evidence type="ECO:0000256" key="1">
    <source>
        <dbReference type="SAM" id="Phobius"/>
    </source>
</evidence>
<dbReference type="InterPro" id="IPR049352">
    <property type="entry name" value="Rost"/>
</dbReference>
<reference evidence="2" key="3">
    <citation type="submission" date="2025-09" db="UniProtKB">
        <authorList>
            <consortium name="Ensembl"/>
        </authorList>
    </citation>
    <scope>IDENTIFICATION</scope>
</reference>
<dbReference type="GeneTree" id="ENSGT00730000111827"/>
<gene>
    <name evidence="2" type="primary">LOC100180437</name>
</gene>
<dbReference type="OMA" id="AWLIMSI"/>
<feature type="transmembrane region" description="Helical" evidence="1">
    <location>
        <begin position="30"/>
        <end position="48"/>
    </location>
</feature>
<keyword evidence="1" id="KW-1133">Transmembrane helix</keyword>
<organism evidence="2 3">
    <name type="scientific">Ciona intestinalis</name>
    <name type="common">Transparent sea squirt</name>
    <name type="synonym">Ascidia intestinalis</name>
    <dbReference type="NCBI Taxonomy" id="7719"/>
    <lineage>
        <taxon>Eukaryota</taxon>
        <taxon>Metazoa</taxon>
        <taxon>Chordata</taxon>
        <taxon>Tunicata</taxon>
        <taxon>Ascidiacea</taxon>
        <taxon>Phlebobranchia</taxon>
        <taxon>Cionidae</taxon>
        <taxon>Ciona</taxon>
    </lineage>
</organism>